<feature type="binding site" evidence="6">
    <location>
        <position position="352"/>
    </location>
    <ligand>
        <name>Mn(2+)</name>
        <dbReference type="ChEBI" id="CHEBI:29035"/>
        <label>2</label>
    </ligand>
</feature>
<proteinExistence type="inferred from homology"/>
<dbReference type="NCBIfam" id="NF003766">
    <property type="entry name" value="PRK05362.1"/>
    <property type="match status" value="1"/>
</dbReference>
<dbReference type="InterPro" id="IPR017850">
    <property type="entry name" value="Alkaline_phosphatase_core_sf"/>
</dbReference>
<dbReference type="InterPro" id="IPR006124">
    <property type="entry name" value="Metalloenzyme"/>
</dbReference>
<evidence type="ECO:0000313" key="9">
    <source>
        <dbReference type="EMBL" id="MBK1854538.1"/>
    </source>
</evidence>
<dbReference type="SUPFAM" id="SSF143856">
    <property type="entry name" value="DeoB insert domain-like"/>
    <property type="match status" value="1"/>
</dbReference>
<keyword evidence="5 6" id="KW-0413">Isomerase</keyword>
<dbReference type="SUPFAM" id="SSF53649">
    <property type="entry name" value="Alkaline phosphatase-like"/>
    <property type="match status" value="1"/>
</dbReference>
<name>A0AAE2SA15_9BACT</name>
<dbReference type="NCBIfam" id="TIGR01696">
    <property type="entry name" value="deoB"/>
    <property type="match status" value="1"/>
</dbReference>
<dbReference type="GO" id="GO:0008973">
    <property type="term" value="F:phosphopentomutase activity"/>
    <property type="evidence" value="ECO:0007669"/>
    <property type="project" value="UniProtKB-UniRule"/>
</dbReference>
<comment type="cofactor">
    <cofactor evidence="6">
        <name>Mn(2+)</name>
        <dbReference type="ChEBI" id="CHEBI:29035"/>
    </cofactor>
    <text evidence="6">Binds 2 manganese ions.</text>
</comment>
<dbReference type="EMBL" id="JAENIG010000003">
    <property type="protein sequence ID" value="MBK1854538.1"/>
    <property type="molecule type" value="Genomic_DNA"/>
</dbReference>
<dbReference type="EC" id="5.4.2.7" evidence="6 7"/>
<evidence type="ECO:0000256" key="6">
    <source>
        <dbReference type="HAMAP-Rule" id="MF_00740"/>
    </source>
</evidence>
<dbReference type="PANTHER" id="PTHR21110">
    <property type="entry name" value="PHOSPHOPENTOMUTASE"/>
    <property type="match status" value="1"/>
</dbReference>
<evidence type="ECO:0000313" key="10">
    <source>
        <dbReference type="Proteomes" id="UP000634206"/>
    </source>
</evidence>
<comment type="function">
    <text evidence="6">Isomerase that catalyzes the conversion of deoxy-ribose 1-phosphate (dRib-1-P) and ribose 1-phosphate (Rib-1-P) to deoxy-ribose 5-phosphate (dRib-5-P) and ribose 5-phosphate (Rib-5-P), respectively.</text>
</comment>
<accession>A0AAE2SA15</accession>
<keyword evidence="2 6" id="KW-0963">Cytoplasm</keyword>
<comment type="pathway">
    <text evidence="6">Carbohydrate degradation; 2-deoxy-D-ribose 1-phosphate degradation; D-glyceraldehyde 3-phosphate and acetaldehyde from 2-deoxy-alpha-D-ribose 1-phosphate: step 1/2.</text>
</comment>
<dbReference type="GO" id="GO:0000287">
    <property type="term" value="F:magnesium ion binding"/>
    <property type="evidence" value="ECO:0007669"/>
    <property type="project" value="UniProtKB-UniRule"/>
</dbReference>
<comment type="catalytic activity">
    <reaction evidence="6">
        <text>2-deoxy-alpha-D-ribose 1-phosphate = 2-deoxy-D-ribose 5-phosphate</text>
        <dbReference type="Rhea" id="RHEA:27658"/>
        <dbReference type="ChEBI" id="CHEBI:57259"/>
        <dbReference type="ChEBI" id="CHEBI:62877"/>
        <dbReference type="EC" id="5.4.2.7"/>
    </reaction>
</comment>
<dbReference type="Gene3D" id="3.30.70.1250">
    <property type="entry name" value="Phosphopentomutase"/>
    <property type="match status" value="1"/>
</dbReference>
<organism evidence="9 10">
    <name type="scientific">Oceaniferula flava</name>
    <dbReference type="NCBI Taxonomy" id="2800421"/>
    <lineage>
        <taxon>Bacteria</taxon>
        <taxon>Pseudomonadati</taxon>
        <taxon>Verrucomicrobiota</taxon>
        <taxon>Verrucomicrobiia</taxon>
        <taxon>Verrucomicrobiales</taxon>
        <taxon>Verrucomicrobiaceae</taxon>
        <taxon>Oceaniferula</taxon>
    </lineage>
</organism>
<dbReference type="Gene3D" id="3.40.720.10">
    <property type="entry name" value="Alkaline Phosphatase, subunit A"/>
    <property type="match status" value="1"/>
</dbReference>
<evidence type="ECO:0000256" key="7">
    <source>
        <dbReference type="NCBIfam" id="TIGR01696"/>
    </source>
</evidence>
<dbReference type="Proteomes" id="UP000634206">
    <property type="component" value="Unassembled WGS sequence"/>
</dbReference>
<gene>
    <name evidence="6" type="primary">deoB</name>
    <name evidence="9" type="ORF">JIN83_06180</name>
</gene>
<feature type="domain" description="Metalloenzyme" evidence="8">
    <location>
        <begin position="4"/>
        <end position="390"/>
    </location>
</feature>
<keyword evidence="4 6" id="KW-0464">Manganese</keyword>
<dbReference type="GO" id="GO:0009117">
    <property type="term" value="P:nucleotide metabolic process"/>
    <property type="evidence" value="ECO:0007669"/>
    <property type="project" value="UniProtKB-UniRule"/>
</dbReference>
<feature type="binding site" evidence="6">
    <location>
        <position position="12"/>
    </location>
    <ligand>
        <name>Mn(2+)</name>
        <dbReference type="ChEBI" id="CHEBI:29035"/>
        <label>1</label>
    </ligand>
</feature>
<dbReference type="AlphaFoldDB" id="A0AAE2SA15"/>
<evidence type="ECO:0000256" key="3">
    <source>
        <dbReference type="ARBA" id="ARBA00022723"/>
    </source>
</evidence>
<dbReference type="GO" id="GO:0030145">
    <property type="term" value="F:manganese ion binding"/>
    <property type="evidence" value="ECO:0007669"/>
    <property type="project" value="UniProtKB-UniRule"/>
</dbReference>
<comment type="catalytic activity">
    <reaction evidence="6">
        <text>alpha-D-ribose 1-phosphate = D-ribose 5-phosphate</text>
        <dbReference type="Rhea" id="RHEA:18793"/>
        <dbReference type="ChEBI" id="CHEBI:57720"/>
        <dbReference type="ChEBI" id="CHEBI:78346"/>
        <dbReference type="EC" id="5.4.2.7"/>
    </reaction>
</comment>
<dbReference type="GO" id="GO:0043094">
    <property type="term" value="P:metabolic compound salvage"/>
    <property type="evidence" value="ECO:0007669"/>
    <property type="project" value="UniProtKB-UniRule"/>
</dbReference>
<evidence type="ECO:0000256" key="1">
    <source>
        <dbReference type="ARBA" id="ARBA00010373"/>
    </source>
</evidence>
<feature type="binding site" evidence="6">
    <location>
        <position position="299"/>
    </location>
    <ligand>
        <name>Mn(2+)</name>
        <dbReference type="ChEBI" id="CHEBI:29035"/>
        <label>2</label>
    </ligand>
</feature>
<evidence type="ECO:0000256" key="5">
    <source>
        <dbReference type="ARBA" id="ARBA00023235"/>
    </source>
</evidence>
<dbReference type="GO" id="GO:0005829">
    <property type="term" value="C:cytosol"/>
    <property type="evidence" value="ECO:0007669"/>
    <property type="project" value="TreeGrafter"/>
</dbReference>
<keyword evidence="3 6" id="KW-0479">Metal-binding</keyword>
<reference evidence="9" key="1">
    <citation type="submission" date="2021-01" db="EMBL/GenBank/DDBJ databases">
        <title>Modified the classification status of verrucomicrobia.</title>
        <authorList>
            <person name="Feng X."/>
        </authorList>
    </citation>
    <scope>NUCLEOTIDE SEQUENCE</scope>
    <source>
        <strain evidence="9">5K15</strain>
    </source>
</reference>
<feature type="binding site" evidence="6">
    <location>
        <position position="340"/>
    </location>
    <ligand>
        <name>Mn(2+)</name>
        <dbReference type="ChEBI" id="CHEBI:29035"/>
        <label>1</label>
    </ligand>
</feature>
<evidence type="ECO:0000259" key="8">
    <source>
        <dbReference type="Pfam" id="PF01676"/>
    </source>
</evidence>
<comment type="similarity">
    <text evidence="1 6">Belongs to the phosphopentomutase family.</text>
</comment>
<comment type="subcellular location">
    <subcellularLocation>
        <location evidence="6">Cytoplasm</location>
    </subcellularLocation>
</comment>
<sequence>MSTQRVILLVLDSFGIGSAKDAHIFGDEGADTLGHIAEYFQKNGKPLELPNLASLGLLHAYHHSRGCYPVGMTPPDELIGSYASAQEISSGKDTPSGHWEMTGVPALWDWGYFPDLPDCFPQDLLDQIEQRTGIEGSLGNCHASGTDIIARYGEEHMRTGKPIFYTSIDSVFQIACHEETFGLEKLYHLCEVCRELLDELEIGRVIARPFIGDSAANFQRTGNRHDYAVPPPEPTVLQKLTESGGTVIGLGKIGDIFAHTGMSEEVRASGHPALWQETLAAMDRAPERAIVMTNFVDFDAVYGHRRNPEGYGKALEEFDRQLPTLFEKMHDSDLLILTADHGNDPTWKGTDHTREHVPILLYQKNMAPADLGHRETFADIAQTIAWIFDLSPFEHGTSLFTDHSLQPTEK</sequence>
<keyword evidence="10" id="KW-1185">Reference proteome</keyword>
<dbReference type="CDD" id="cd16009">
    <property type="entry name" value="PPM"/>
    <property type="match status" value="1"/>
</dbReference>
<dbReference type="Pfam" id="PF01676">
    <property type="entry name" value="Metalloenzyme"/>
    <property type="match status" value="1"/>
</dbReference>
<protein>
    <recommendedName>
        <fullName evidence="6 7">Phosphopentomutase</fullName>
        <ecNumber evidence="6 7">5.4.2.7</ecNumber>
    </recommendedName>
    <alternativeName>
        <fullName evidence="6">Phosphodeoxyribomutase</fullName>
    </alternativeName>
</protein>
<feature type="binding site" evidence="6">
    <location>
        <position position="341"/>
    </location>
    <ligand>
        <name>Mn(2+)</name>
        <dbReference type="ChEBI" id="CHEBI:29035"/>
        <label>1</label>
    </ligand>
</feature>
<dbReference type="PIRSF" id="PIRSF001491">
    <property type="entry name" value="Ppentomutase"/>
    <property type="match status" value="1"/>
</dbReference>
<dbReference type="InterPro" id="IPR010045">
    <property type="entry name" value="DeoB"/>
</dbReference>
<dbReference type="FunFam" id="3.30.70.1250:FF:000001">
    <property type="entry name" value="Phosphopentomutase"/>
    <property type="match status" value="1"/>
</dbReference>
<evidence type="ECO:0000256" key="2">
    <source>
        <dbReference type="ARBA" id="ARBA00022490"/>
    </source>
</evidence>
<dbReference type="HAMAP" id="MF_00740">
    <property type="entry name" value="Phosphopentomut"/>
    <property type="match status" value="1"/>
</dbReference>
<comment type="caution">
    <text evidence="9">The sequence shown here is derived from an EMBL/GenBank/DDBJ whole genome shotgun (WGS) entry which is preliminary data.</text>
</comment>
<dbReference type="GO" id="GO:0006018">
    <property type="term" value="P:2-deoxyribose 1-phosphate catabolic process"/>
    <property type="evidence" value="ECO:0007669"/>
    <property type="project" value="UniProtKB-UniRule"/>
</dbReference>
<feature type="binding site" evidence="6">
    <location>
        <position position="304"/>
    </location>
    <ligand>
        <name>Mn(2+)</name>
        <dbReference type="ChEBI" id="CHEBI:29035"/>
        <label>2</label>
    </ligand>
</feature>
<evidence type="ECO:0000256" key="4">
    <source>
        <dbReference type="ARBA" id="ARBA00023211"/>
    </source>
</evidence>
<dbReference type="PANTHER" id="PTHR21110:SF0">
    <property type="entry name" value="PHOSPHOPENTOMUTASE"/>
    <property type="match status" value="1"/>
</dbReference>
<dbReference type="InterPro" id="IPR024052">
    <property type="entry name" value="Phosphopentomutase_DeoB_cap_sf"/>
</dbReference>
<dbReference type="RefSeq" id="WP_309489145.1">
    <property type="nucleotide sequence ID" value="NZ_JAENIG010000003.1"/>
</dbReference>